<accession>A0A2A9M5C1</accession>
<dbReference type="PANTHER" id="PTHR46063:SF1">
    <property type="entry name" value="KELCH DOMAIN-CONTAINING PROTEIN 4"/>
    <property type="match status" value="1"/>
</dbReference>
<feature type="compositionally biased region" description="Basic residues" evidence="1">
    <location>
        <begin position="814"/>
        <end position="828"/>
    </location>
</feature>
<dbReference type="Gene3D" id="2.120.10.80">
    <property type="entry name" value="Kelch-type beta propeller"/>
    <property type="match status" value="2"/>
</dbReference>
<dbReference type="Pfam" id="PF13422">
    <property type="entry name" value="DUF4110"/>
    <property type="match status" value="1"/>
</dbReference>
<feature type="compositionally biased region" description="Basic and acidic residues" evidence="1">
    <location>
        <begin position="742"/>
        <end position="751"/>
    </location>
</feature>
<dbReference type="Proteomes" id="UP000224006">
    <property type="component" value="Chromosome VIII"/>
</dbReference>
<evidence type="ECO:0000256" key="1">
    <source>
        <dbReference type="SAM" id="MobiDB-lite"/>
    </source>
</evidence>
<feature type="region of interest" description="Disordered" evidence="1">
    <location>
        <begin position="384"/>
        <end position="428"/>
    </location>
</feature>
<feature type="compositionally biased region" description="Basic and acidic residues" evidence="1">
    <location>
        <begin position="396"/>
        <end position="414"/>
    </location>
</feature>
<protein>
    <submittedName>
        <fullName evidence="3">Kelch repeat-containing protein</fullName>
    </submittedName>
</protein>
<dbReference type="OrthoDB" id="4447at2759"/>
<feature type="compositionally biased region" description="Acidic residues" evidence="1">
    <location>
        <begin position="661"/>
        <end position="695"/>
    </location>
</feature>
<evidence type="ECO:0000259" key="2">
    <source>
        <dbReference type="Pfam" id="PF13422"/>
    </source>
</evidence>
<dbReference type="GeneID" id="40313264"/>
<organism evidence="3 4">
    <name type="scientific">Besnoitia besnoiti</name>
    <name type="common">Apicomplexan protozoan</name>
    <dbReference type="NCBI Taxonomy" id="94643"/>
    <lineage>
        <taxon>Eukaryota</taxon>
        <taxon>Sar</taxon>
        <taxon>Alveolata</taxon>
        <taxon>Apicomplexa</taxon>
        <taxon>Conoidasida</taxon>
        <taxon>Coccidia</taxon>
        <taxon>Eucoccidiorida</taxon>
        <taxon>Eimeriorina</taxon>
        <taxon>Sarcocystidae</taxon>
        <taxon>Besnoitia</taxon>
    </lineage>
</organism>
<dbReference type="STRING" id="94643.A0A2A9M5C1"/>
<gene>
    <name evidence="3" type="ORF">BESB_083380</name>
</gene>
<name>A0A2A9M5C1_BESBE</name>
<dbReference type="EMBL" id="NWUJ01000009">
    <property type="protein sequence ID" value="PFH33139.1"/>
    <property type="molecule type" value="Genomic_DNA"/>
</dbReference>
<sequence>MAKKKTAKKDGGEGPQDAKNRKALAKEQKRQRQEQKANQKRLKVEKKKKQKEGGDLMHDEEDIEELVKRLDQEREALNAVVVQVASQPAPRAHGSFTVLPNQDVLMFGGERYDGQRVQVFGDLHRWSVEKNEWKRILCPLMPKARCSHQAVLYNDHVYLFGGEFSTFYQFFHFKDLWKFSLKTSVWTKLEVANVTELPQARSGHRLAIWRNVLVLFGGFHDTTRETRYFNDLYLYFFNENKWRRVEFPPHASVPTPRSGCLFLTYPQGDCIFMHGGFAKIKDTAKKVQGKTYTDTWILNLKPLIKDPRKEVPVWEKIRNVGAVPSPRTGMSGAVFKHSAIVFGGVADDDDGRVKLKSTFYNDLYSFDMERKRWFELTLKGEKEKKSKGAARQKRKAAAEKDSASSSDKETRGKDDDNDVQEDEDDEWQNSFAYFDEKGRLVRMRLDEGNPPEALGSHARASVASSSSAASASDVASSCSSSSSAFTFSSSTASPAAATARGGKQFGGDGSVNFAKALASSEAALRGACLQASGSASDAFSCGSSVYRAEVSGDAPPAPAKTRSSSSSASSCSSSSASASGTSTSAALPSSVPRSQLFFRGDAPLPRLHGHLAIRGNSLLLYGGLMELDDKEVTLDDCWMLNLSKRERWQRILAGTMHEQEWLGDDEDEEDEDEQVDEEEGSDASSDEDSTEESSDESSSSESESSDEENEGDVEESGASSGDGESLSSSLSPASPSAAVGAESRHAKREDDAAPGAVAREDASSDEEEDDETPQLLRQGEEPVTEASPVDAQSTTSTADPASPVGRPSGEREKKKTKSAAAKKKRKAAREKSYREEVEELKEKYRLHDMDETPQEGETLRLFFDRTKQHWIESVVLEARKEGAESSSRDLLRDDKELKRAAFAAASQRYEELLPCLKRLEELQLQQEEQSEEESAGRKKKGGKPSITASGGLRRVR</sequence>
<evidence type="ECO:0000313" key="4">
    <source>
        <dbReference type="Proteomes" id="UP000224006"/>
    </source>
</evidence>
<feature type="region of interest" description="Disordered" evidence="1">
    <location>
        <begin position="1"/>
        <end position="60"/>
    </location>
</feature>
<dbReference type="SUPFAM" id="SSF117281">
    <property type="entry name" value="Kelch motif"/>
    <property type="match status" value="1"/>
</dbReference>
<dbReference type="RefSeq" id="XP_029217148.1">
    <property type="nucleotide sequence ID" value="XM_029366688.1"/>
</dbReference>
<feature type="compositionally biased region" description="Polar residues" evidence="1">
    <location>
        <begin position="790"/>
        <end position="799"/>
    </location>
</feature>
<feature type="region of interest" description="Disordered" evidence="1">
    <location>
        <begin position="550"/>
        <end position="590"/>
    </location>
</feature>
<comment type="caution">
    <text evidence="3">The sequence shown here is derived from an EMBL/GenBank/DDBJ whole genome shotgun (WGS) entry which is preliminary data.</text>
</comment>
<feature type="compositionally biased region" description="Acidic residues" evidence="1">
    <location>
        <begin position="763"/>
        <end position="772"/>
    </location>
</feature>
<dbReference type="InterPro" id="IPR052588">
    <property type="entry name" value="Kelch_domain_protein"/>
</dbReference>
<dbReference type="PANTHER" id="PTHR46063">
    <property type="entry name" value="KELCH DOMAIN-CONTAINING PROTEIN"/>
    <property type="match status" value="1"/>
</dbReference>
<feature type="region of interest" description="Disordered" evidence="1">
    <location>
        <begin position="924"/>
        <end position="956"/>
    </location>
</feature>
<evidence type="ECO:0000313" key="3">
    <source>
        <dbReference type="EMBL" id="PFH33139.1"/>
    </source>
</evidence>
<feature type="compositionally biased region" description="Acidic residues" evidence="1">
    <location>
        <begin position="415"/>
        <end position="427"/>
    </location>
</feature>
<dbReference type="InterPro" id="IPR025183">
    <property type="entry name" value="DUF4110"/>
</dbReference>
<keyword evidence="4" id="KW-1185">Reference proteome</keyword>
<feature type="compositionally biased region" description="Basic residues" evidence="1">
    <location>
        <begin position="38"/>
        <end position="50"/>
    </location>
</feature>
<dbReference type="InterPro" id="IPR015915">
    <property type="entry name" value="Kelch-typ_b-propeller"/>
</dbReference>
<feature type="region of interest" description="Disordered" evidence="1">
    <location>
        <begin position="658"/>
        <end position="837"/>
    </location>
</feature>
<reference evidence="3 4" key="1">
    <citation type="submission" date="2017-09" db="EMBL/GenBank/DDBJ databases">
        <title>Genome sequencing of Besnoitia besnoiti strain Bb-Ger1.</title>
        <authorList>
            <person name="Schares G."/>
            <person name="Venepally P."/>
            <person name="Lorenzi H.A."/>
        </authorList>
    </citation>
    <scope>NUCLEOTIDE SEQUENCE [LARGE SCALE GENOMIC DNA]</scope>
    <source>
        <strain evidence="3 4">Bb-Ger1</strain>
    </source>
</reference>
<dbReference type="VEuPathDB" id="ToxoDB:BESB_083380"/>
<feature type="compositionally biased region" description="Acidic residues" evidence="1">
    <location>
        <begin position="703"/>
        <end position="715"/>
    </location>
</feature>
<dbReference type="AlphaFoldDB" id="A0A2A9M5C1"/>
<proteinExistence type="predicted"/>
<feature type="compositionally biased region" description="Low complexity" evidence="1">
    <location>
        <begin position="716"/>
        <end position="741"/>
    </location>
</feature>
<feature type="compositionally biased region" description="Basic and acidic residues" evidence="1">
    <location>
        <begin position="8"/>
        <end position="37"/>
    </location>
</feature>
<dbReference type="Pfam" id="PF24681">
    <property type="entry name" value="Kelch_KLHDC2_KLHL20_DRC7"/>
    <property type="match status" value="1"/>
</dbReference>
<feature type="domain" description="DUF4110" evidence="2">
    <location>
        <begin position="845"/>
        <end position="941"/>
    </location>
</feature>
<feature type="compositionally biased region" description="Low complexity" evidence="1">
    <location>
        <begin position="559"/>
        <end position="590"/>
    </location>
</feature>
<dbReference type="KEGG" id="bbes:BESB_083380"/>